<feature type="domain" description="Protein kinase" evidence="10">
    <location>
        <begin position="16"/>
        <end position="271"/>
    </location>
</feature>
<reference evidence="11 12" key="1">
    <citation type="submission" date="2020-08" db="EMBL/GenBank/DDBJ databases">
        <title>Sequencing the genomes of 1000 actinobacteria strains.</title>
        <authorList>
            <person name="Klenk H.-P."/>
        </authorList>
    </citation>
    <scope>NUCLEOTIDE SEQUENCE [LARGE SCALE GENOMIC DNA]</scope>
    <source>
        <strain evidence="11 12">DSM 44936</strain>
    </source>
</reference>
<accession>A0A7X0M918</accession>
<dbReference type="InterPro" id="IPR008271">
    <property type="entry name" value="Ser/Thr_kinase_AS"/>
</dbReference>
<evidence type="ECO:0000313" key="12">
    <source>
        <dbReference type="Proteomes" id="UP000555564"/>
    </source>
</evidence>
<dbReference type="PROSITE" id="PS50011">
    <property type="entry name" value="PROTEIN_KINASE_DOM"/>
    <property type="match status" value="1"/>
</dbReference>
<dbReference type="EC" id="2.7.11.1" evidence="1"/>
<proteinExistence type="predicted"/>
<comment type="caution">
    <text evidence="11">The sequence shown here is derived from an EMBL/GenBank/DDBJ whole genome shotgun (WGS) entry which is preliminary data.</text>
</comment>
<dbReference type="AlphaFoldDB" id="A0A7X0M918"/>
<evidence type="ECO:0000256" key="7">
    <source>
        <dbReference type="PROSITE-ProRule" id="PRU10141"/>
    </source>
</evidence>
<evidence type="ECO:0000256" key="9">
    <source>
        <dbReference type="SAM" id="Phobius"/>
    </source>
</evidence>
<dbReference type="Gene3D" id="3.30.200.20">
    <property type="entry name" value="Phosphorylase Kinase, domain 1"/>
    <property type="match status" value="1"/>
</dbReference>
<protein>
    <recommendedName>
        <fullName evidence="1">non-specific serine/threonine protein kinase</fullName>
        <ecNumber evidence="1">2.7.11.1</ecNumber>
    </recommendedName>
</protein>
<feature type="compositionally biased region" description="Gly residues" evidence="8">
    <location>
        <begin position="506"/>
        <end position="518"/>
    </location>
</feature>
<keyword evidence="12" id="KW-1185">Reference proteome</keyword>
<feature type="binding site" evidence="7">
    <location>
        <position position="45"/>
    </location>
    <ligand>
        <name>ATP</name>
        <dbReference type="ChEBI" id="CHEBI:30616"/>
    </ligand>
</feature>
<keyword evidence="9" id="KW-0812">Transmembrane</keyword>
<dbReference type="Proteomes" id="UP000555564">
    <property type="component" value="Unassembled WGS sequence"/>
</dbReference>
<evidence type="ECO:0000256" key="1">
    <source>
        <dbReference type="ARBA" id="ARBA00012513"/>
    </source>
</evidence>
<feature type="transmembrane region" description="Helical" evidence="9">
    <location>
        <begin position="354"/>
        <end position="375"/>
    </location>
</feature>
<dbReference type="GO" id="GO:0004674">
    <property type="term" value="F:protein serine/threonine kinase activity"/>
    <property type="evidence" value="ECO:0007669"/>
    <property type="project" value="UniProtKB-KW"/>
</dbReference>
<keyword evidence="9" id="KW-0472">Membrane</keyword>
<dbReference type="InterPro" id="IPR011009">
    <property type="entry name" value="Kinase-like_dom_sf"/>
</dbReference>
<dbReference type="CDD" id="cd14014">
    <property type="entry name" value="STKc_PknB_like"/>
    <property type="match status" value="1"/>
</dbReference>
<evidence type="ECO:0000256" key="6">
    <source>
        <dbReference type="ARBA" id="ARBA00022840"/>
    </source>
</evidence>
<feature type="compositionally biased region" description="Polar residues" evidence="8">
    <location>
        <begin position="525"/>
        <end position="540"/>
    </location>
</feature>
<keyword evidence="5 11" id="KW-0418">Kinase</keyword>
<dbReference type="EMBL" id="JACHIU010000001">
    <property type="protein sequence ID" value="MBB6474501.1"/>
    <property type="molecule type" value="Genomic_DNA"/>
</dbReference>
<keyword evidence="9" id="KW-1133">Transmembrane helix</keyword>
<keyword evidence="3" id="KW-0808">Transferase</keyword>
<dbReference type="RefSeq" id="WP_184983063.1">
    <property type="nucleotide sequence ID" value="NZ_JACHIU010000001.1"/>
</dbReference>
<dbReference type="SMART" id="SM00220">
    <property type="entry name" value="S_TKc"/>
    <property type="match status" value="1"/>
</dbReference>
<sequence length="540" mass="55554">MPESSQVTEQVVAGRYRLLERIGRGGMGTVWRARDEVLGRDVAVKEVIAPPELTDQEREVFAVRTFREARAAGRVSHPSVATVYDAFEENGHPWLVMQLVPSDTLGAYVRDHGPLPPVRVARIGLEVLAALRAAHQAGVLHRDVKPDNVLLAKGSGRAVLTDFGIATLEDDSPVTRTGMLVGTPAFIAPERAAGGQATRASDLWSLGVTLYVAAEGRSPFHRGNPLATLGAVMHDPPEPMRHAGPLAPLLEGLLHKDPEQRLSAADAETYLRMVAAGLAPEATAPAVPAQRRGPDSAAAVAAAPTPPAHRPAADGPRHGPFAVGAVPVTGDVHPADTSPATEPPARAGGGGRGMALAGLGALVLSVALVTGGAAWMMAQMDGRQTTPTVSPTVRVTVSVTPTPPPATEPVSRGGRPSYSQAPPVVPSAKRTGGGENKTDDKGPADKAPKDDKGPKPKDKGPKDDSGKSGKPSGPPKSQSPEPEDSSGAGEIPPGHAEQGSPKHGGPKNGNQGGPGGGVNAPLHSVNANEEASTPLLTHDV</sequence>
<dbReference type="PROSITE" id="PS00107">
    <property type="entry name" value="PROTEIN_KINASE_ATP"/>
    <property type="match status" value="1"/>
</dbReference>
<feature type="region of interest" description="Disordered" evidence="8">
    <location>
        <begin position="284"/>
        <end position="350"/>
    </location>
</feature>
<evidence type="ECO:0000256" key="3">
    <source>
        <dbReference type="ARBA" id="ARBA00022679"/>
    </source>
</evidence>
<dbReference type="GO" id="GO:0005524">
    <property type="term" value="F:ATP binding"/>
    <property type="evidence" value="ECO:0007669"/>
    <property type="project" value="UniProtKB-UniRule"/>
</dbReference>
<evidence type="ECO:0000256" key="4">
    <source>
        <dbReference type="ARBA" id="ARBA00022741"/>
    </source>
</evidence>
<evidence type="ECO:0000313" key="11">
    <source>
        <dbReference type="EMBL" id="MBB6474501.1"/>
    </source>
</evidence>
<keyword evidence="4 7" id="KW-0547">Nucleotide-binding</keyword>
<feature type="compositionally biased region" description="Basic and acidic residues" evidence="8">
    <location>
        <begin position="436"/>
        <end position="467"/>
    </location>
</feature>
<dbReference type="PROSITE" id="PS00108">
    <property type="entry name" value="PROTEIN_KINASE_ST"/>
    <property type="match status" value="1"/>
</dbReference>
<evidence type="ECO:0000259" key="10">
    <source>
        <dbReference type="PROSITE" id="PS50011"/>
    </source>
</evidence>
<keyword evidence="2 11" id="KW-0723">Serine/threonine-protein kinase</keyword>
<organism evidence="11 12">
    <name type="scientific">Sphaerisporangium rubeum</name>
    <dbReference type="NCBI Taxonomy" id="321317"/>
    <lineage>
        <taxon>Bacteria</taxon>
        <taxon>Bacillati</taxon>
        <taxon>Actinomycetota</taxon>
        <taxon>Actinomycetes</taxon>
        <taxon>Streptosporangiales</taxon>
        <taxon>Streptosporangiaceae</taxon>
        <taxon>Sphaerisporangium</taxon>
    </lineage>
</organism>
<keyword evidence="6 7" id="KW-0067">ATP-binding</keyword>
<feature type="compositionally biased region" description="Low complexity" evidence="8">
    <location>
        <begin position="385"/>
        <end position="400"/>
    </location>
</feature>
<dbReference type="InterPro" id="IPR017441">
    <property type="entry name" value="Protein_kinase_ATP_BS"/>
</dbReference>
<feature type="region of interest" description="Disordered" evidence="8">
    <location>
        <begin position="384"/>
        <end position="540"/>
    </location>
</feature>
<gene>
    <name evidence="11" type="ORF">BJ992_003932</name>
</gene>
<dbReference type="SUPFAM" id="SSF56112">
    <property type="entry name" value="Protein kinase-like (PK-like)"/>
    <property type="match status" value="1"/>
</dbReference>
<name>A0A7X0M918_9ACTN</name>
<dbReference type="PANTHER" id="PTHR43289">
    <property type="entry name" value="MITOGEN-ACTIVATED PROTEIN KINASE KINASE KINASE 20-RELATED"/>
    <property type="match status" value="1"/>
</dbReference>
<dbReference type="Gene3D" id="1.10.510.10">
    <property type="entry name" value="Transferase(Phosphotransferase) domain 1"/>
    <property type="match status" value="1"/>
</dbReference>
<dbReference type="Pfam" id="PF00069">
    <property type="entry name" value="Pkinase"/>
    <property type="match status" value="1"/>
</dbReference>
<evidence type="ECO:0000256" key="8">
    <source>
        <dbReference type="SAM" id="MobiDB-lite"/>
    </source>
</evidence>
<evidence type="ECO:0000256" key="2">
    <source>
        <dbReference type="ARBA" id="ARBA00022527"/>
    </source>
</evidence>
<dbReference type="PANTHER" id="PTHR43289:SF6">
    <property type="entry name" value="SERINE_THREONINE-PROTEIN KINASE NEKL-3"/>
    <property type="match status" value="1"/>
</dbReference>
<dbReference type="InterPro" id="IPR000719">
    <property type="entry name" value="Prot_kinase_dom"/>
</dbReference>
<evidence type="ECO:0000256" key="5">
    <source>
        <dbReference type="ARBA" id="ARBA00022777"/>
    </source>
</evidence>